<organism evidence="2 3">
    <name type="scientific">Nephila pilipes</name>
    <name type="common">Giant wood spider</name>
    <name type="synonym">Nephila maculata</name>
    <dbReference type="NCBI Taxonomy" id="299642"/>
    <lineage>
        <taxon>Eukaryota</taxon>
        <taxon>Metazoa</taxon>
        <taxon>Ecdysozoa</taxon>
        <taxon>Arthropoda</taxon>
        <taxon>Chelicerata</taxon>
        <taxon>Arachnida</taxon>
        <taxon>Araneae</taxon>
        <taxon>Araneomorphae</taxon>
        <taxon>Entelegynae</taxon>
        <taxon>Araneoidea</taxon>
        <taxon>Nephilidae</taxon>
        <taxon>Nephila</taxon>
    </lineage>
</organism>
<dbReference type="Proteomes" id="UP000887013">
    <property type="component" value="Unassembled WGS sequence"/>
</dbReference>
<name>A0A8X6NSB8_NEPPI</name>
<dbReference type="AlphaFoldDB" id="A0A8X6NSB8"/>
<sequence length="61" mass="6763">AKQVGFPLKVLHCQEKRSTEFGSEQTVITIVLSSIILTVLLCTALEIYFEKFGVDSSSKTQ</sequence>
<keyword evidence="3" id="KW-1185">Reference proteome</keyword>
<keyword evidence="1" id="KW-0812">Transmembrane</keyword>
<keyword evidence="1" id="KW-0472">Membrane</keyword>
<gene>
    <name evidence="2" type="ORF">NPIL_192091</name>
</gene>
<feature type="non-terminal residue" evidence="2">
    <location>
        <position position="1"/>
    </location>
</feature>
<feature type="non-terminal residue" evidence="2">
    <location>
        <position position="61"/>
    </location>
</feature>
<feature type="transmembrane region" description="Helical" evidence="1">
    <location>
        <begin position="27"/>
        <end position="49"/>
    </location>
</feature>
<evidence type="ECO:0000313" key="2">
    <source>
        <dbReference type="EMBL" id="GFT29504.1"/>
    </source>
</evidence>
<protein>
    <submittedName>
        <fullName evidence="2">Uncharacterized protein</fullName>
    </submittedName>
</protein>
<dbReference type="EMBL" id="BMAW01012612">
    <property type="protein sequence ID" value="GFT29504.1"/>
    <property type="molecule type" value="Genomic_DNA"/>
</dbReference>
<reference evidence="2" key="1">
    <citation type="submission" date="2020-08" db="EMBL/GenBank/DDBJ databases">
        <title>Multicomponent nature underlies the extraordinary mechanical properties of spider dragline silk.</title>
        <authorList>
            <person name="Kono N."/>
            <person name="Nakamura H."/>
            <person name="Mori M."/>
            <person name="Yoshida Y."/>
            <person name="Ohtoshi R."/>
            <person name="Malay A.D."/>
            <person name="Moran D.A.P."/>
            <person name="Tomita M."/>
            <person name="Numata K."/>
            <person name="Arakawa K."/>
        </authorList>
    </citation>
    <scope>NUCLEOTIDE SEQUENCE</scope>
</reference>
<evidence type="ECO:0000313" key="3">
    <source>
        <dbReference type="Proteomes" id="UP000887013"/>
    </source>
</evidence>
<evidence type="ECO:0000256" key="1">
    <source>
        <dbReference type="SAM" id="Phobius"/>
    </source>
</evidence>
<proteinExistence type="predicted"/>
<accession>A0A8X6NSB8</accession>
<keyword evidence="1" id="KW-1133">Transmembrane helix</keyword>
<comment type="caution">
    <text evidence="2">The sequence shown here is derived from an EMBL/GenBank/DDBJ whole genome shotgun (WGS) entry which is preliminary data.</text>
</comment>